<proteinExistence type="predicted"/>
<dbReference type="InterPro" id="IPR002078">
    <property type="entry name" value="Sigma_54_int"/>
</dbReference>
<keyword evidence="4 9" id="KW-0238">DNA-binding</keyword>
<dbReference type="CDD" id="cd00009">
    <property type="entry name" value="AAA"/>
    <property type="match status" value="1"/>
</dbReference>
<dbReference type="PRINTS" id="PR01590">
    <property type="entry name" value="HTHFIS"/>
</dbReference>
<dbReference type="Pfam" id="PF00158">
    <property type="entry name" value="Sigma54_activat"/>
    <property type="match status" value="1"/>
</dbReference>
<dbReference type="PROSITE" id="PS50045">
    <property type="entry name" value="SIGMA54_INTERACT_4"/>
    <property type="match status" value="1"/>
</dbReference>
<dbReference type="SUPFAM" id="SSF52172">
    <property type="entry name" value="CheY-like"/>
    <property type="match status" value="1"/>
</dbReference>
<dbReference type="Pfam" id="PF25601">
    <property type="entry name" value="AAA_lid_14"/>
    <property type="match status" value="1"/>
</dbReference>
<dbReference type="InterPro" id="IPR027417">
    <property type="entry name" value="P-loop_NTPase"/>
</dbReference>
<feature type="modified residue" description="4-aspartylphosphate" evidence="6">
    <location>
        <position position="54"/>
    </location>
</feature>
<dbReference type="SMART" id="SM00448">
    <property type="entry name" value="REC"/>
    <property type="match status" value="1"/>
</dbReference>
<keyword evidence="6" id="KW-0597">Phosphoprotein</keyword>
<evidence type="ECO:0000259" key="7">
    <source>
        <dbReference type="PROSITE" id="PS50045"/>
    </source>
</evidence>
<evidence type="ECO:0000259" key="8">
    <source>
        <dbReference type="PROSITE" id="PS50110"/>
    </source>
</evidence>
<dbReference type="GO" id="GO:0006355">
    <property type="term" value="P:regulation of DNA-templated transcription"/>
    <property type="evidence" value="ECO:0007669"/>
    <property type="project" value="InterPro"/>
</dbReference>
<accession>A0A7W8D2X9</accession>
<name>A0A7W8D2X9_9GAMM</name>
<dbReference type="InterPro" id="IPR001789">
    <property type="entry name" value="Sig_transdc_resp-reg_receiver"/>
</dbReference>
<dbReference type="SMART" id="SM00382">
    <property type="entry name" value="AAA"/>
    <property type="match status" value="1"/>
</dbReference>
<dbReference type="EMBL" id="JACHHP010000001">
    <property type="protein sequence ID" value="MBB5206936.1"/>
    <property type="molecule type" value="Genomic_DNA"/>
</dbReference>
<dbReference type="PANTHER" id="PTHR32071">
    <property type="entry name" value="TRANSCRIPTIONAL REGULATORY PROTEIN"/>
    <property type="match status" value="1"/>
</dbReference>
<dbReference type="Pfam" id="PF02954">
    <property type="entry name" value="HTH_8"/>
    <property type="match status" value="1"/>
</dbReference>
<evidence type="ECO:0000256" key="2">
    <source>
        <dbReference type="ARBA" id="ARBA00022840"/>
    </source>
</evidence>
<dbReference type="GO" id="GO:0043565">
    <property type="term" value="F:sequence-specific DNA binding"/>
    <property type="evidence" value="ECO:0007669"/>
    <property type="project" value="InterPro"/>
</dbReference>
<dbReference type="InterPro" id="IPR002197">
    <property type="entry name" value="HTH_Fis"/>
</dbReference>
<dbReference type="AlphaFoldDB" id="A0A7W8D2X9"/>
<keyword evidence="5" id="KW-0804">Transcription</keyword>
<evidence type="ECO:0000256" key="5">
    <source>
        <dbReference type="ARBA" id="ARBA00023163"/>
    </source>
</evidence>
<protein>
    <submittedName>
        <fullName evidence="9">DNA-binding NtrC family response regulator</fullName>
    </submittedName>
</protein>
<dbReference type="Gene3D" id="1.10.10.60">
    <property type="entry name" value="Homeodomain-like"/>
    <property type="match status" value="1"/>
</dbReference>
<dbReference type="Gene3D" id="1.10.8.60">
    <property type="match status" value="1"/>
</dbReference>
<sequence>MTQPRILITDDQPDVLAALRMLLKSEGFACVTCGSPAEGLDAVRRERFDAALIDLNYTRDTTSGQEGLELLGNLRRLEPELPVVVMTAWGTIDIAVQAMRAGAGDFIEKPWDNRRLVSVLRTQVELGRAREREKKLETENSLLRGKADEDFIADAPSMQPVLQMLRRVAPSDANVLILGENGTGKGVLARYLHKLSRRADKPLIKVNMGGIVETVFESEMFGHTKGAFTDAKSDRIGRFELADGGTLFLDEIANIPPSQQPKLLRVLEDGEFERVGSSRTQKVDVRLVSATNADLAVDVAKGLFRKDLLFRLNTVELRLPPLRERREDIAPMARAFLRSCGRRYQREDMTLTATAIAALERYPWPGNVRELAHVIERAVLMASSSKIDQFEFSLQPFEMLPAATPVSSSPANLAQSSTGAGAQTIEQAEQAMVRNALDQCGGNIQKAAEMLGLSRAALYRRLEKFGIEP</sequence>
<dbReference type="PANTHER" id="PTHR32071:SF57">
    <property type="entry name" value="C4-DICARBOXYLATE TRANSPORT TRANSCRIPTIONAL REGULATORY PROTEIN DCTD"/>
    <property type="match status" value="1"/>
</dbReference>
<dbReference type="InterPro" id="IPR003593">
    <property type="entry name" value="AAA+_ATPase"/>
</dbReference>
<dbReference type="InterPro" id="IPR011006">
    <property type="entry name" value="CheY-like_superfamily"/>
</dbReference>
<dbReference type="InterPro" id="IPR009057">
    <property type="entry name" value="Homeodomain-like_sf"/>
</dbReference>
<keyword evidence="1" id="KW-0547">Nucleotide-binding</keyword>
<evidence type="ECO:0000313" key="10">
    <source>
        <dbReference type="Proteomes" id="UP000521199"/>
    </source>
</evidence>
<dbReference type="RefSeq" id="WP_183959378.1">
    <property type="nucleotide sequence ID" value="NZ_JACHHP010000001.1"/>
</dbReference>
<comment type="caution">
    <text evidence="9">The sequence shown here is derived from an EMBL/GenBank/DDBJ whole genome shotgun (WGS) entry which is preliminary data.</text>
</comment>
<dbReference type="InterPro" id="IPR025943">
    <property type="entry name" value="Sigma_54_int_dom_ATP-bd_2"/>
</dbReference>
<organism evidence="9 10">
    <name type="scientific">Chiayiivirga flava</name>
    <dbReference type="NCBI Taxonomy" id="659595"/>
    <lineage>
        <taxon>Bacteria</taxon>
        <taxon>Pseudomonadati</taxon>
        <taxon>Pseudomonadota</taxon>
        <taxon>Gammaproteobacteria</taxon>
        <taxon>Lysobacterales</taxon>
        <taxon>Lysobacteraceae</taxon>
        <taxon>Chiayiivirga</taxon>
    </lineage>
</organism>
<keyword evidence="2" id="KW-0067">ATP-binding</keyword>
<dbReference type="Proteomes" id="UP000521199">
    <property type="component" value="Unassembled WGS sequence"/>
</dbReference>
<dbReference type="Pfam" id="PF00072">
    <property type="entry name" value="Response_reg"/>
    <property type="match status" value="1"/>
</dbReference>
<dbReference type="GO" id="GO:0005524">
    <property type="term" value="F:ATP binding"/>
    <property type="evidence" value="ECO:0007669"/>
    <property type="project" value="UniProtKB-KW"/>
</dbReference>
<dbReference type="FunFam" id="3.40.50.300:FF:000006">
    <property type="entry name" value="DNA-binding transcriptional regulator NtrC"/>
    <property type="match status" value="1"/>
</dbReference>
<dbReference type="SUPFAM" id="SSF46689">
    <property type="entry name" value="Homeodomain-like"/>
    <property type="match status" value="1"/>
</dbReference>
<evidence type="ECO:0000256" key="1">
    <source>
        <dbReference type="ARBA" id="ARBA00022741"/>
    </source>
</evidence>
<dbReference type="SUPFAM" id="SSF52540">
    <property type="entry name" value="P-loop containing nucleoside triphosphate hydrolases"/>
    <property type="match status" value="1"/>
</dbReference>
<dbReference type="PROSITE" id="PS50110">
    <property type="entry name" value="RESPONSE_REGULATORY"/>
    <property type="match status" value="1"/>
</dbReference>
<evidence type="ECO:0000313" key="9">
    <source>
        <dbReference type="EMBL" id="MBB5206936.1"/>
    </source>
</evidence>
<keyword evidence="10" id="KW-1185">Reference proteome</keyword>
<reference evidence="9 10" key="1">
    <citation type="submission" date="2020-08" db="EMBL/GenBank/DDBJ databases">
        <title>Genomic Encyclopedia of Type Strains, Phase IV (KMG-IV): sequencing the most valuable type-strain genomes for metagenomic binning, comparative biology and taxonomic classification.</title>
        <authorList>
            <person name="Goeker M."/>
        </authorList>
    </citation>
    <scope>NUCLEOTIDE SEQUENCE [LARGE SCALE GENOMIC DNA]</scope>
    <source>
        <strain evidence="9 10">DSM 24163</strain>
    </source>
</reference>
<dbReference type="PROSITE" id="PS00676">
    <property type="entry name" value="SIGMA54_INTERACT_2"/>
    <property type="match status" value="1"/>
</dbReference>
<dbReference type="Gene3D" id="3.40.50.2300">
    <property type="match status" value="1"/>
</dbReference>
<dbReference type="InterPro" id="IPR025944">
    <property type="entry name" value="Sigma_54_int_dom_CS"/>
</dbReference>
<dbReference type="InterPro" id="IPR058031">
    <property type="entry name" value="AAA_lid_NorR"/>
</dbReference>
<gene>
    <name evidence="9" type="ORF">HNQ52_000452</name>
</gene>
<evidence type="ECO:0000256" key="4">
    <source>
        <dbReference type="ARBA" id="ARBA00023125"/>
    </source>
</evidence>
<dbReference type="PROSITE" id="PS00688">
    <property type="entry name" value="SIGMA54_INTERACT_3"/>
    <property type="match status" value="1"/>
</dbReference>
<evidence type="ECO:0000256" key="6">
    <source>
        <dbReference type="PROSITE-ProRule" id="PRU00169"/>
    </source>
</evidence>
<feature type="domain" description="Response regulatory" evidence="8">
    <location>
        <begin position="5"/>
        <end position="124"/>
    </location>
</feature>
<keyword evidence="3" id="KW-0805">Transcription regulation</keyword>
<feature type="domain" description="Sigma-54 factor interaction" evidence="7">
    <location>
        <begin position="151"/>
        <end position="380"/>
    </location>
</feature>
<evidence type="ECO:0000256" key="3">
    <source>
        <dbReference type="ARBA" id="ARBA00023015"/>
    </source>
</evidence>
<dbReference type="GO" id="GO:0000160">
    <property type="term" value="P:phosphorelay signal transduction system"/>
    <property type="evidence" value="ECO:0007669"/>
    <property type="project" value="InterPro"/>
</dbReference>
<dbReference type="Gene3D" id="3.40.50.300">
    <property type="entry name" value="P-loop containing nucleotide triphosphate hydrolases"/>
    <property type="match status" value="1"/>
</dbReference>